<dbReference type="Proteomes" id="UP000054630">
    <property type="component" value="Unassembled WGS sequence"/>
</dbReference>
<dbReference type="AlphaFoldDB" id="A0A0V0SGG0"/>
<reference evidence="1 2" key="1">
    <citation type="submission" date="2015-01" db="EMBL/GenBank/DDBJ databases">
        <title>Evolution of Trichinella species and genotypes.</title>
        <authorList>
            <person name="Korhonen P.K."/>
            <person name="Edoardo P."/>
            <person name="Giuseppe L.R."/>
            <person name="Gasser R.B."/>
        </authorList>
    </citation>
    <scope>NUCLEOTIDE SEQUENCE [LARGE SCALE GENOMIC DNA]</scope>
    <source>
        <strain evidence="1">ISS37</strain>
    </source>
</reference>
<name>A0A0V0SGG0_9BILA</name>
<organism evidence="1 2">
    <name type="scientific">Trichinella nelsoni</name>
    <dbReference type="NCBI Taxonomy" id="6336"/>
    <lineage>
        <taxon>Eukaryota</taxon>
        <taxon>Metazoa</taxon>
        <taxon>Ecdysozoa</taxon>
        <taxon>Nematoda</taxon>
        <taxon>Enoplea</taxon>
        <taxon>Dorylaimia</taxon>
        <taxon>Trichinellida</taxon>
        <taxon>Trichinellidae</taxon>
        <taxon>Trichinella</taxon>
    </lineage>
</organism>
<evidence type="ECO:0000313" key="2">
    <source>
        <dbReference type="Proteomes" id="UP000054630"/>
    </source>
</evidence>
<gene>
    <name evidence="1" type="ORF">T07_13261</name>
</gene>
<dbReference type="EMBL" id="JYDL01000010">
    <property type="protein sequence ID" value="KRX25884.1"/>
    <property type="molecule type" value="Genomic_DNA"/>
</dbReference>
<evidence type="ECO:0000313" key="1">
    <source>
        <dbReference type="EMBL" id="KRX25884.1"/>
    </source>
</evidence>
<sequence>MRREKDRTVSRMKGEIFLSATGFGLSNSGRINKSYFEQVCYVKGLCIEDNELSTAQLELLFCLSQLSSPYANRIWYRLVVITGDYVSRWKEGGEKWFGFGKDFDERSLHEITPSSMGLIMRKK</sequence>
<comment type="caution">
    <text evidence="1">The sequence shown here is derived from an EMBL/GenBank/DDBJ whole genome shotgun (WGS) entry which is preliminary data.</text>
</comment>
<proteinExistence type="predicted"/>
<accession>A0A0V0SGG0</accession>
<protein>
    <submittedName>
        <fullName evidence="1">Uncharacterized protein</fullName>
    </submittedName>
</protein>
<keyword evidence="2" id="KW-1185">Reference proteome</keyword>